<name>A0A392W8B2_9FABA</name>
<feature type="non-terminal residue" evidence="2">
    <location>
        <position position="21"/>
    </location>
</feature>
<evidence type="ECO:0000313" key="2">
    <source>
        <dbReference type="EMBL" id="MCI96536.1"/>
    </source>
</evidence>
<evidence type="ECO:0000313" key="3">
    <source>
        <dbReference type="Proteomes" id="UP000265520"/>
    </source>
</evidence>
<reference evidence="2 3" key="1">
    <citation type="journal article" date="2018" name="Front. Plant Sci.">
        <title>Red Clover (Trifolium pratense) and Zigzag Clover (T. medium) - A Picture of Genomic Similarities and Differences.</title>
        <authorList>
            <person name="Dluhosova J."/>
            <person name="Istvanek J."/>
            <person name="Nedelnik J."/>
            <person name="Repkova J."/>
        </authorList>
    </citation>
    <scope>NUCLEOTIDE SEQUENCE [LARGE SCALE GENOMIC DNA]</scope>
    <source>
        <strain evidence="3">cv. 10/8</strain>
        <tissue evidence="2">Leaf</tissue>
    </source>
</reference>
<sequence>MGVGQPGHVPGHAGRHLRHYL</sequence>
<keyword evidence="3" id="KW-1185">Reference proteome</keyword>
<accession>A0A392W8B2</accession>
<dbReference type="Proteomes" id="UP000265520">
    <property type="component" value="Unassembled WGS sequence"/>
</dbReference>
<proteinExistence type="predicted"/>
<dbReference type="EMBL" id="LXQA011417366">
    <property type="protein sequence ID" value="MCI96536.1"/>
    <property type="molecule type" value="Genomic_DNA"/>
</dbReference>
<evidence type="ECO:0000256" key="1">
    <source>
        <dbReference type="SAM" id="MobiDB-lite"/>
    </source>
</evidence>
<feature type="region of interest" description="Disordered" evidence="1">
    <location>
        <begin position="1"/>
        <end position="21"/>
    </location>
</feature>
<comment type="caution">
    <text evidence="2">The sequence shown here is derived from an EMBL/GenBank/DDBJ whole genome shotgun (WGS) entry which is preliminary data.</text>
</comment>
<protein>
    <submittedName>
        <fullName evidence="2">Uncharacterized protein</fullName>
    </submittedName>
</protein>
<dbReference type="AlphaFoldDB" id="A0A392W8B2"/>
<organism evidence="2 3">
    <name type="scientific">Trifolium medium</name>
    <dbReference type="NCBI Taxonomy" id="97028"/>
    <lineage>
        <taxon>Eukaryota</taxon>
        <taxon>Viridiplantae</taxon>
        <taxon>Streptophyta</taxon>
        <taxon>Embryophyta</taxon>
        <taxon>Tracheophyta</taxon>
        <taxon>Spermatophyta</taxon>
        <taxon>Magnoliopsida</taxon>
        <taxon>eudicotyledons</taxon>
        <taxon>Gunneridae</taxon>
        <taxon>Pentapetalae</taxon>
        <taxon>rosids</taxon>
        <taxon>fabids</taxon>
        <taxon>Fabales</taxon>
        <taxon>Fabaceae</taxon>
        <taxon>Papilionoideae</taxon>
        <taxon>50 kb inversion clade</taxon>
        <taxon>NPAAA clade</taxon>
        <taxon>Hologalegina</taxon>
        <taxon>IRL clade</taxon>
        <taxon>Trifolieae</taxon>
        <taxon>Trifolium</taxon>
    </lineage>
</organism>